<keyword evidence="3 16" id="KW-0245">EGF-like domain</keyword>
<dbReference type="InterPro" id="IPR008271">
    <property type="entry name" value="Ser/Thr_kinase_AS"/>
</dbReference>
<evidence type="ECO:0000256" key="13">
    <source>
        <dbReference type="ARBA" id="ARBA00023136"/>
    </source>
</evidence>
<comment type="caution">
    <text evidence="16">Lacks conserved residue(s) required for the propagation of feature annotation.</text>
</comment>
<evidence type="ECO:0000256" key="14">
    <source>
        <dbReference type="ARBA" id="ARBA00023157"/>
    </source>
</evidence>
<evidence type="ECO:0000256" key="7">
    <source>
        <dbReference type="ARBA" id="ARBA00022729"/>
    </source>
</evidence>
<evidence type="ECO:0000313" key="20">
    <source>
        <dbReference type="EMBL" id="KAG6495025.1"/>
    </source>
</evidence>
<keyword evidence="13" id="KW-0472">Membrane</keyword>
<gene>
    <name evidence="20" type="ORF">ZIOFF_042816</name>
</gene>
<dbReference type="InterPro" id="IPR000719">
    <property type="entry name" value="Prot_kinase_dom"/>
</dbReference>
<dbReference type="GO" id="GO:0005509">
    <property type="term" value="F:calcium ion binding"/>
    <property type="evidence" value="ECO:0007669"/>
    <property type="project" value="InterPro"/>
</dbReference>
<dbReference type="FunFam" id="2.10.25.10:FF:000038">
    <property type="entry name" value="Fibrillin 2"/>
    <property type="match status" value="1"/>
</dbReference>
<dbReference type="GO" id="GO:0004674">
    <property type="term" value="F:protein serine/threonine kinase activity"/>
    <property type="evidence" value="ECO:0007669"/>
    <property type="project" value="UniProtKB-KW"/>
</dbReference>
<evidence type="ECO:0000256" key="1">
    <source>
        <dbReference type="ARBA" id="ARBA00004479"/>
    </source>
</evidence>
<keyword evidence="10" id="KW-0418">Kinase</keyword>
<keyword evidence="21" id="KW-1185">Reference proteome</keyword>
<sequence length="897" mass="99571">MTQQSSAEFIVRGRSWLLVHYEMVLLSLFLFQWLLPSSSSTHIGYSALFGGSNCSNAPYPFEISNENPSLSKSLPGLQLCCNQSCNNSLKVLIGGSFIDVMEISLEEGYLSVLVDHAIKFGCSRISDRSPKGNLLDLRGTPYTFHTRNKFTVLGCDAMATVRDSFSGNIVSGCVAFCVSYADEQHGQSHCSGVGCCRDAIPPRLQYATVELSSIRKLTESMENITMVSGGCNEAFLMDGNDSFIPVLNTRRPIVLDWSIGNKSCEDVTSSHICGPNASCYNSSDGLGYRCKCQAGYEGNPYLQEGCQDIDECKDHSHNCSGKCVNIPGDYNCTCPLGTKGDGKKDGVGCKRDTYIEIGLGTSLALLVILLTTGFWIFCELKKRKQSKLKLKHFLQNGGLLLRQYVSENQFFARIFTIEELERATDNFNEKNVVGRGGYGTVYRGTVLPDGEVVAIKKSKFVDETQIEQFINEVVILSKITHRNVVKLLGCCLETDVPLLVYEFISNGTLSQHLHEQRMPTSGRLSWETRLRIATETAGALAFLHCKAASVPIVHRDVKSANILLDENCTAKVSDFGASRLIPMNQTHVTTLVQGTIGYLDPEYFQTCQLTEKSDVYSFGVVLLELLTSEKPVLFCRMGTERNLASHFMEYMAEKGGRAGVSEFLDRQLVWEARTALPVLAVAQLARRCLNLNGEDRPTMTEVAVELSALRRLAMQSEEWRDRRISMSPRRLAAVDESMGAQLLSPLVTNGLLSFLGRNRYTFIHGARSFLEAFLSFPSLLIPGNSLLAVHCSWKFPPCLFCQLYLRQATVPSPQGPDHMQLSSIVFVSRVHLHIIINSGSSALEVEGIFTPTTMERYKLIKEVGDGTFGSVWRALNKLTGQIVAIKKMKRKYYSWDE</sequence>
<dbReference type="InterPro" id="IPR045274">
    <property type="entry name" value="WAK-like"/>
</dbReference>
<dbReference type="InterPro" id="IPR017441">
    <property type="entry name" value="Protein_kinase_ATP_BS"/>
</dbReference>
<dbReference type="PROSITE" id="PS50026">
    <property type="entry name" value="EGF_3"/>
    <property type="match status" value="1"/>
</dbReference>
<evidence type="ECO:0000256" key="9">
    <source>
        <dbReference type="ARBA" id="ARBA00022741"/>
    </source>
</evidence>
<dbReference type="InterPro" id="IPR018097">
    <property type="entry name" value="EGF_Ca-bd_CS"/>
</dbReference>
<keyword evidence="4" id="KW-0597">Phosphoprotein</keyword>
<evidence type="ECO:0000256" key="6">
    <source>
        <dbReference type="ARBA" id="ARBA00022692"/>
    </source>
</evidence>
<evidence type="ECO:0000256" key="10">
    <source>
        <dbReference type="ARBA" id="ARBA00022777"/>
    </source>
</evidence>
<evidence type="ECO:0000259" key="18">
    <source>
        <dbReference type="PROSITE" id="PS50011"/>
    </source>
</evidence>
<dbReference type="PROSITE" id="PS00010">
    <property type="entry name" value="ASX_HYDROXYL"/>
    <property type="match status" value="1"/>
</dbReference>
<keyword evidence="11 17" id="KW-0067">ATP-binding</keyword>
<dbReference type="GO" id="GO:0007166">
    <property type="term" value="P:cell surface receptor signaling pathway"/>
    <property type="evidence" value="ECO:0007669"/>
    <property type="project" value="InterPro"/>
</dbReference>
<keyword evidence="8" id="KW-0677">Repeat</keyword>
<dbReference type="Proteomes" id="UP000734854">
    <property type="component" value="Unassembled WGS sequence"/>
</dbReference>
<feature type="domain" description="Protein kinase" evidence="18">
    <location>
        <begin position="427"/>
        <end position="709"/>
    </location>
</feature>
<evidence type="ECO:0000256" key="16">
    <source>
        <dbReference type="PROSITE-ProRule" id="PRU00076"/>
    </source>
</evidence>
<dbReference type="Gene3D" id="2.10.25.10">
    <property type="entry name" value="Laminin"/>
    <property type="match status" value="2"/>
</dbReference>
<dbReference type="InterPro" id="IPR000152">
    <property type="entry name" value="EGF-type_Asp/Asn_hydroxyl_site"/>
</dbReference>
<protein>
    <submittedName>
        <fullName evidence="20">Uncharacterized protein</fullName>
    </submittedName>
</protein>
<proteinExistence type="predicted"/>
<feature type="disulfide bond" evidence="16">
    <location>
        <begin position="273"/>
        <end position="290"/>
    </location>
</feature>
<dbReference type="PROSITE" id="PS01187">
    <property type="entry name" value="EGF_CA"/>
    <property type="match status" value="1"/>
</dbReference>
<dbReference type="Pfam" id="PF07714">
    <property type="entry name" value="PK_Tyr_Ser-Thr"/>
    <property type="match status" value="1"/>
</dbReference>
<evidence type="ECO:0000256" key="15">
    <source>
        <dbReference type="ARBA" id="ARBA00058961"/>
    </source>
</evidence>
<comment type="caution">
    <text evidence="20">The sequence shown here is derived from an EMBL/GenBank/DDBJ whole genome shotgun (WGS) entry which is preliminary data.</text>
</comment>
<evidence type="ECO:0000256" key="8">
    <source>
        <dbReference type="ARBA" id="ARBA00022737"/>
    </source>
</evidence>
<keyword evidence="14 16" id="KW-1015">Disulfide bond</keyword>
<keyword evidence="5" id="KW-0808">Transferase</keyword>
<feature type="binding site" evidence="17">
    <location>
        <position position="457"/>
    </location>
    <ligand>
        <name>ATP</name>
        <dbReference type="ChEBI" id="CHEBI:30616"/>
    </ligand>
</feature>
<dbReference type="FunFam" id="3.30.200.20:FF:000043">
    <property type="entry name" value="Wall-associated receptor kinase 2"/>
    <property type="match status" value="1"/>
</dbReference>
<dbReference type="PANTHER" id="PTHR27005:SF283">
    <property type="entry name" value="OS02G0633066 PROTEIN"/>
    <property type="match status" value="1"/>
</dbReference>
<dbReference type="SUPFAM" id="SSF56112">
    <property type="entry name" value="Protein kinase-like (PK-like)"/>
    <property type="match status" value="2"/>
</dbReference>
<dbReference type="InterPro" id="IPR011009">
    <property type="entry name" value="Kinase-like_dom_sf"/>
</dbReference>
<keyword evidence="12" id="KW-1133">Transmembrane helix</keyword>
<feature type="domain" description="EGF-like" evidence="19">
    <location>
        <begin position="260"/>
        <end position="307"/>
    </location>
</feature>
<dbReference type="CDD" id="cd14066">
    <property type="entry name" value="STKc_IRAK"/>
    <property type="match status" value="1"/>
</dbReference>
<dbReference type="SMART" id="SM00179">
    <property type="entry name" value="EGF_CA"/>
    <property type="match status" value="2"/>
</dbReference>
<comment type="subcellular location">
    <subcellularLocation>
        <location evidence="1">Membrane</location>
        <topology evidence="1">Single-pass type I membrane protein</topology>
    </subcellularLocation>
</comment>
<feature type="domain" description="Protein kinase" evidence="18">
    <location>
        <begin position="857"/>
        <end position="897"/>
    </location>
</feature>
<reference evidence="20 21" key="1">
    <citation type="submission" date="2020-08" db="EMBL/GenBank/DDBJ databases">
        <title>Plant Genome Project.</title>
        <authorList>
            <person name="Zhang R.-G."/>
        </authorList>
    </citation>
    <scope>NUCLEOTIDE SEQUENCE [LARGE SCALE GENOMIC DNA]</scope>
    <source>
        <tissue evidence="20">Rhizome</tissue>
    </source>
</reference>
<dbReference type="PANTHER" id="PTHR27005">
    <property type="entry name" value="WALL-ASSOCIATED RECEPTOR KINASE-LIKE 21"/>
    <property type="match status" value="1"/>
</dbReference>
<dbReference type="InterPro" id="IPR001245">
    <property type="entry name" value="Ser-Thr/Tyr_kinase_cat_dom"/>
</dbReference>
<evidence type="ECO:0000256" key="11">
    <source>
        <dbReference type="ARBA" id="ARBA00022840"/>
    </source>
</evidence>
<dbReference type="SMART" id="SM00220">
    <property type="entry name" value="S_TKc"/>
    <property type="match status" value="1"/>
</dbReference>
<dbReference type="Gene3D" id="3.30.200.20">
    <property type="entry name" value="Phosphorylase Kinase, domain 1"/>
    <property type="match status" value="2"/>
</dbReference>
<dbReference type="CDD" id="cd00054">
    <property type="entry name" value="EGF_CA"/>
    <property type="match status" value="1"/>
</dbReference>
<dbReference type="InterPro" id="IPR000742">
    <property type="entry name" value="EGF"/>
</dbReference>
<accession>A0A8J5KY85</accession>
<dbReference type="PROSITE" id="PS00108">
    <property type="entry name" value="PROTEIN_KINASE_ST"/>
    <property type="match status" value="1"/>
</dbReference>
<keyword evidence="9 17" id="KW-0547">Nucleotide-binding</keyword>
<comment type="function">
    <text evidence="15">Serine/threonine-protein kinase that may function as a signaling receptor of extracellular matrix component. Binding to pectin may have significance in the control of cell expansion, morphogenesis and development.</text>
</comment>
<evidence type="ECO:0000256" key="12">
    <source>
        <dbReference type="ARBA" id="ARBA00022989"/>
    </source>
</evidence>
<dbReference type="InterPro" id="IPR001881">
    <property type="entry name" value="EGF-like_Ca-bd_dom"/>
</dbReference>
<dbReference type="PROSITE" id="PS50011">
    <property type="entry name" value="PROTEIN_KINASE_DOM"/>
    <property type="match status" value="2"/>
</dbReference>
<dbReference type="SUPFAM" id="SSF57196">
    <property type="entry name" value="EGF/Laminin"/>
    <property type="match status" value="1"/>
</dbReference>
<dbReference type="AlphaFoldDB" id="A0A8J5KY85"/>
<name>A0A8J5KY85_ZINOF</name>
<keyword evidence="2" id="KW-0723">Serine/threonine-protein kinase</keyword>
<evidence type="ECO:0000256" key="5">
    <source>
        <dbReference type="ARBA" id="ARBA00022679"/>
    </source>
</evidence>
<evidence type="ECO:0000256" key="4">
    <source>
        <dbReference type="ARBA" id="ARBA00022553"/>
    </source>
</evidence>
<dbReference type="GO" id="GO:0005524">
    <property type="term" value="F:ATP binding"/>
    <property type="evidence" value="ECO:0007669"/>
    <property type="project" value="UniProtKB-UniRule"/>
</dbReference>
<dbReference type="PROSITE" id="PS00107">
    <property type="entry name" value="PROTEIN_KINASE_ATP"/>
    <property type="match status" value="2"/>
</dbReference>
<feature type="binding site" evidence="17">
    <location>
        <position position="887"/>
    </location>
    <ligand>
        <name>ATP</name>
        <dbReference type="ChEBI" id="CHEBI:30616"/>
    </ligand>
</feature>
<organism evidence="20 21">
    <name type="scientific">Zingiber officinale</name>
    <name type="common">Ginger</name>
    <name type="synonym">Amomum zingiber</name>
    <dbReference type="NCBI Taxonomy" id="94328"/>
    <lineage>
        <taxon>Eukaryota</taxon>
        <taxon>Viridiplantae</taxon>
        <taxon>Streptophyta</taxon>
        <taxon>Embryophyta</taxon>
        <taxon>Tracheophyta</taxon>
        <taxon>Spermatophyta</taxon>
        <taxon>Magnoliopsida</taxon>
        <taxon>Liliopsida</taxon>
        <taxon>Zingiberales</taxon>
        <taxon>Zingiberaceae</taxon>
        <taxon>Zingiber</taxon>
    </lineage>
</organism>
<dbReference type="Gene3D" id="1.10.510.10">
    <property type="entry name" value="Transferase(Phosphotransferase) domain 1"/>
    <property type="match status" value="1"/>
</dbReference>
<keyword evidence="6" id="KW-0812">Transmembrane</keyword>
<evidence type="ECO:0000256" key="2">
    <source>
        <dbReference type="ARBA" id="ARBA00022527"/>
    </source>
</evidence>
<dbReference type="GO" id="GO:0005886">
    <property type="term" value="C:plasma membrane"/>
    <property type="evidence" value="ECO:0007669"/>
    <property type="project" value="TreeGrafter"/>
</dbReference>
<dbReference type="FunFam" id="1.10.510.10:FF:000084">
    <property type="entry name" value="Wall-associated receptor kinase 2"/>
    <property type="match status" value="1"/>
</dbReference>
<dbReference type="EMBL" id="JACMSC010000012">
    <property type="protein sequence ID" value="KAG6495025.1"/>
    <property type="molecule type" value="Genomic_DNA"/>
</dbReference>
<evidence type="ECO:0000256" key="17">
    <source>
        <dbReference type="PROSITE-ProRule" id="PRU10141"/>
    </source>
</evidence>
<evidence type="ECO:0000259" key="19">
    <source>
        <dbReference type="PROSITE" id="PS50026"/>
    </source>
</evidence>
<keyword evidence="7" id="KW-0732">Signal</keyword>
<dbReference type="SMART" id="SM00181">
    <property type="entry name" value="EGF"/>
    <property type="match status" value="2"/>
</dbReference>
<evidence type="ECO:0000256" key="3">
    <source>
        <dbReference type="ARBA" id="ARBA00022536"/>
    </source>
</evidence>
<evidence type="ECO:0000313" key="21">
    <source>
        <dbReference type="Proteomes" id="UP000734854"/>
    </source>
</evidence>